<evidence type="ECO:0000313" key="2">
    <source>
        <dbReference type="EMBL" id="VXD18952.1"/>
    </source>
</evidence>
<dbReference type="OrthoDB" id="462003at2"/>
<sequence>MIEAWIFKKSFNISPKLSVQYAMALNLLANSCEWIVFLNAETVFPAEARKELIYYLLVEQIQETSPSIFLLTAFNFTLLLFIKWMGFETLKILLSKDIPKITQVFQGIPEGNLQMTKKYKDFRVILIAHTLSYSLFLGLVFTLLILE</sequence>
<reference evidence="2" key="1">
    <citation type="submission" date="2019-10" db="EMBL/GenBank/DDBJ databases">
        <authorList>
            <consortium name="Genoscope - CEA"/>
            <person name="William W."/>
        </authorList>
    </citation>
    <scope>NUCLEOTIDE SEQUENCE [LARGE SCALE GENOMIC DNA]</scope>
    <source>
        <strain evidence="2">BBR_PRJEB10992</strain>
    </source>
</reference>
<name>A0A7Z9BP82_9CYAN</name>
<keyword evidence="3" id="KW-1185">Reference proteome</keyword>
<dbReference type="NCBIfam" id="NF045624">
    <property type="entry name" value="filament_FraC"/>
    <property type="match status" value="1"/>
</dbReference>
<comment type="caution">
    <text evidence="2">The sequence shown here is derived from an EMBL/GenBank/DDBJ whole genome shotgun (WGS) entry which is preliminary data.</text>
</comment>
<evidence type="ECO:0000313" key="3">
    <source>
        <dbReference type="Proteomes" id="UP000184550"/>
    </source>
</evidence>
<keyword evidence="1" id="KW-1133">Transmembrane helix</keyword>
<organism evidence="2 3">
    <name type="scientific">Planktothrix serta PCC 8927</name>
    <dbReference type="NCBI Taxonomy" id="671068"/>
    <lineage>
        <taxon>Bacteria</taxon>
        <taxon>Bacillati</taxon>
        <taxon>Cyanobacteriota</taxon>
        <taxon>Cyanophyceae</taxon>
        <taxon>Oscillatoriophycideae</taxon>
        <taxon>Oscillatoriales</taxon>
        <taxon>Microcoleaceae</taxon>
        <taxon>Planktothrix</taxon>
    </lineage>
</organism>
<accession>A0A7Z9BP82</accession>
<evidence type="ECO:0000256" key="1">
    <source>
        <dbReference type="SAM" id="Phobius"/>
    </source>
</evidence>
<gene>
    <name evidence="2" type="ORF">PL8927_610079</name>
</gene>
<protein>
    <recommendedName>
        <fullName evidence="4">Filament integrity protein</fullName>
    </recommendedName>
</protein>
<dbReference type="EMBL" id="CZCU02000137">
    <property type="protein sequence ID" value="VXD18952.1"/>
    <property type="molecule type" value="Genomic_DNA"/>
</dbReference>
<proteinExistence type="predicted"/>
<dbReference type="Pfam" id="PF24301">
    <property type="entry name" value="FraC"/>
    <property type="match status" value="1"/>
</dbReference>
<dbReference type="AlphaFoldDB" id="A0A7Z9BP82"/>
<dbReference type="Proteomes" id="UP000184550">
    <property type="component" value="Unassembled WGS sequence"/>
</dbReference>
<keyword evidence="1" id="KW-0812">Transmembrane</keyword>
<feature type="transmembrane region" description="Helical" evidence="1">
    <location>
        <begin position="124"/>
        <end position="146"/>
    </location>
</feature>
<dbReference type="InterPro" id="IPR054663">
    <property type="entry name" value="FraC"/>
</dbReference>
<evidence type="ECO:0008006" key="4">
    <source>
        <dbReference type="Google" id="ProtNLM"/>
    </source>
</evidence>
<keyword evidence="1" id="KW-0472">Membrane</keyword>